<dbReference type="Gene3D" id="3.30.70.1270">
    <property type="entry name" value="Api92-like domains"/>
    <property type="match status" value="1"/>
</dbReference>
<protein>
    <recommendedName>
        <fullName evidence="2">YubB ferredoxin-like domain-containing protein</fullName>
    </recommendedName>
</protein>
<evidence type="ECO:0000259" key="2">
    <source>
        <dbReference type="Pfam" id="PF18406"/>
    </source>
</evidence>
<accession>A0A7S2TFS4</accession>
<evidence type="ECO:0000256" key="1">
    <source>
        <dbReference type="SAM" id="MobiDB-lite"/>
    </source>
</evidence>
<feature type="compositionally biased region" description="Basic and acidic residues" evidence="1">
    <location>
        <begin position="198"/>
        <end position="219"/>
    </location>
</feature>
<dbReference type="Pfam" id="PF18406">
    <property type="entry name" value="DUF1281_C"/>
    <property type="match status" value="1"/>
</dbReference>
<dbReference type="EMBL" id="HBHP01002274">
    <property type="protein sequence ID" value="CAD9746830.1"/>
    <property type="molecule type" value="Transcribed_RNA"/>
</dbReference>
<sequence>MPNFCENTLKVRGSEQKLIDEFYEKNKSETTELAFEKSVPIDGSATENWGTKWSAREVIVDKSEACQMIYSFLTAWSPPIPWLKKVIEKYPTLNFELEFEEPGMDFGGYYRHENGNCEEKEYALTDHYWGKFNEVEVGNIVQNVVQKMVEEGCDDNDEIVDAVVEELADDPDPEMVRCKLAELVQNAVAAAGDELIESESKTESAQKVVGKRERDEKATEALQSPKRSR</sequence>
<gene>
    <name evidence="3" type="ORF">LSP00402_LOCUS1484</name>
</gene>
<feature type="region of interest" description="Disordered" evidence="1">
    <location>
        <begin position="195"/>
        <end position="229"/>
    </location>
</feature>
<reference evidence="3" key="1">
    <citation type="submission" date="2021-01" db="EMBL/GenBank/DDBJ databases">
        <authorList>
            <person name="Corre E."/>
            <person name="Pelletier E."/>
            <person name="Niang G."/>
            <person name="Scheremetjew M."/>
            <person name="Finn R."/>
            <person name="Kale V."/>
            <person name="Holt S."/>
            <person name="Cochrane G."/>
            <person name="Meng A."/>
            <person name="Brown T."/>
            <person name="Cohen L."/>
        </authorList>
    </citation>
    <scope>NUCLEOTIDE SEQUENCE</scope>
    <source>
        <strain evidence="3">CCMP622</strain>
    </source>
</reference>
<feature type="domain" description="YubB ferredoxin-like" evidence="2">
    <location>
        <begin position="65"/>
        <end position="119"/>
    </location>
</feature>
<name>A0A7S2TFS4_9EUKA</name>
<dbReference type="AlphaFoldDB" id="A0A7S2TFS4"/>
<dbReference type="InterPro" id="IPR041329">
    <property type="entry name" value="YubB_C"/>
</dbReference>
<proteinExistence type="predicted"/>
<organism evidence="3">
    <name type="scientific">Lotharella oceanica</name>
    <dbReference type="NCBI Taxonomy" id="641309"/>
    <lineage>
        <taxon>Eukaryota</taxon>
        <taxon>Sar</taxon>
        <taxon>Rhizaria</taxon>
        <taxon>Cercozoa</taxon>
        <taxon>Chlorarachniophyceae</taxon>
        <taxon>Lotharella</taxon>
    </lineage>
</organism>
<evidence type="ECO:0000313" key="3">
    <source>
        <dbReference type="EMBL" id="CAD9746830.1"/>
    </source>
</evidence>